<organism evidence="1 2">
    <name type="scientific">Methanoregula boonei (strain DSM 21154 / JCM 14090 / 6A8)</name>
    <dbReference type="NCBI Taxonomy" id="456442"/>
    <lineage>
        <taxon>Archaea</taxon>
        <taxon>Methanobacteriati</taxon>
        <taxon>Methanobacteriota</taxon>
        <taxon>Stenosarchaea group</taxon>
        <taxon>Methanomicrobia</taxon>
        <taxon>Methanomicrobiales</taxon>
        <taxon>Methanoregulaceae</taxon>
        <taxon>Methanoregula</taxon>
    </lineage>
</organism>
<sequence>MEKFLDAYLERMMPVFERFPEKTGHGIASVFLAYRFGLYPKAVRECAAVLPQVPEGSGSAALKKAIAITGAYAQAFADSQVKPDQPLSFAPEERSFLAVNLPRESVEDPETLELDNALILVYAAAMISSPDDEDALEEHRKFVVIMLEAYKTALGLA</sequence>
<keyword evidence="2" id="KW-1185">Reference proteome</keyword>
<dbReference type="eggNOG" id="arCOG07830">
    <property type="taxonomic scope" value="Archaea"/>
</dbReference>
<dbReference type="EMBL" id="CP000780">
    <property type="protein sequence ID" value="ABS56244.1"/>
    <property type="molecule type" value="Genomic_DNA"/>
</dbReference>
<dbReference type="RefSeq" id="WP_012107292.1">
    <property type="nucleotide sequence ID" value="NC_009712.1"/>
</dbReference>
<dbReference type="Proteomes" id="UP000002408">
    <property type="component" value="Chromosome"/>
</dbReference>
<proteinExistence type="predicted"/>
<dbReference type="AlphaFoldDB" id="A7I933"/>
<dbReference type="HOGENOM" id="CLU_1656880_0_0_2"/>
<dbReference type="GeneID" id="5411738"/>
<dbReference type="OrthoDB" id="106492at2157"/>
<protein>
    <submittedName>
        <fullName evidence="1">Uncharacterized protein</fullName>
    </submittedName>
</protein>
<accession>A7I933</accession>
<evidence type="ECO:0000313" key="1">
    <source>
        <dbReference type="EMBL" id="ABS56244.1"/>
    </source>
</evidence>
<reference evidence="2" key="1">
    <citation type="journal article" date="2015" name="Microbiology">
        <title>Genome of Methanoregula boonei 6A8 reveals adaptations to oligotrophic peatland environments.</title>
        <authorList>
            <person name="Braeuer S."/>
            <person name="Cadillo-Quiroz H."/>
            <person name="Kyrpides N."/>
            <person name="Woyke T."/>
            <person name="Goodwin L."/>
            <person name="Detter C."/>
            <person name="Podell S."/>
            <person name="Yavitt J.B."/>
            <person name="Zinder S.H."/>
        </authorList>
    </citation>
    <scope>NUCLEOTIDE SEQUENCE [LARGE SCALE GENOMIC DNA]</scope>
    <source>
        <strain evidence="2">DSM 21154 / JCM 14090 / 6A8</strain>
    </source>
</reference>
<name>A7I933_METB6</name>
<dbReference type="KEGG" id="mbn:Mboo_1727"/>
<gene>
    <name evidence="1" type="ordered locus">Mboo_1727</name>
</gene>
<evidence type="ECO:0000313" key="2">
    <source>
        <dbReference type="Proteomes" id="UP000002408"/>
    </source>
</evidence>